<dbReference type="SUPFAM" id="SSF49899">
    <property type="entry name" value="Concanavalin A-like lectins/glucanases"/>
    <property type="match status" value="1"/>
</dbReference>
<dbReference type="EMBL" id="JBAMMX010000019">
    <property type="protein sequence ID" value="KAK6922168.1"/>
    <property type="molecule type" value="Genomic_DNA"/>
</dbReference>
<keyword evidence="2" id="KW-0326">Glycosidase</keyword>
<dbReference type="GO" id="GO:0005975">
    <property type="term" value="P:carbohydrate metabolic process"/>
    <property type="evidence" value="ECO:0007669"/>
    <property type="project" value="InterPro"/>
</dbReference>
<keyword evidence="1 4" id="KW-0378">Hydrolase</keyword>
<feature type="domain" description="GH16" evidence="3">
    <location>
        <begin position="37"/>
        <end position="84"/>
    </location>
</feature>
<gene>
    <name evidence="4" type="ORF">RJ641_012675</name>
</gene>
<organism evidence="4 5">
    <name type="scientific">Dillenia turbinata</name>
    <dbReference type="NCBI Taxonomy" id="194707"/>
    <lineage>
        <taxon>Eukaryota</taxon>
        <taxon>Viridiplantae</taxon>
        <taxon>Streptophyta</taxon>
        <taxon>Embryophyta</taxon>
        <taxon>Tracheophyta</taxon>
        <taxon>Spermatophyta</taxon>
        <taxon>Magnoliopsida</taxon>
        <taxon>eudicotyledons</taxon>
        <taxon>Gunneridae</taxon>
        <taxon>Pentapetalae</taxon>
        <taxon>Dilleniales</taxon>
        <taxon>Dilleniaceae</taxon>
        <taxon>Dillenia</taxon>
    </lineage>
</organism>
<dbReference type="InterPro" id="IPR000757">
    <property type="entry name" value="Beta-glucanase-like"/>
</dbReference>
<sequence length="149" mass="16819">MQVSSVLITIMYRILLSIRVKTTLKSSGFEVACANWFLVDNIQIREVLHNTATSSLYPSKPISVYTTIWDGSDWATHGAVNYQYAPFVASLGEVEMSGCIVDEKDSSNAWSKDHLSSLDPVESDELTKLSLQQMLGMQWSRHKLVFYSY</sequence>
<name>A0AAN8V668_9MAGN</name>
<dbReference type="InterPro" id="IPR044791">
    <property type="entry name" value="Beta-glucanase/XTH"/>
</dbReference>
<comment type="caution">
    <text evidence="4">The sequence shown here is derived from an EMBL/GenBank/DDBJ whole genome shotgun (WGS) entry which is preliminary data.</text>
</comment>
<accession>A0AAN8V668</accession>
<evidence type="ECO:0000313" key="4">
    <source>
        <dbReference type="EMBL" id="KAK6922168.1"/>
    </source>
</evidence>
<protein>
    <submittedName>
        <fullName evidence="4">Glycoside hydrolase family 16</fullName>
    </submittedName>
</protein>
<dbReference type="Pfam" id="PF00722">
    <property type="entry name" value="Glyco_hydro_16"/>
    <property type="match status" value="1"/>
</dbReference>
<reference evidence="4 5" key="1">
    <citation type="submission" date="2023-12" db="EMBL/GenBank/DDBJ databases">
        <title>A high-quality genome assembly for Dillenia turbinata (Dilleniales).</title>
        <authorList>
            <person name="Chanderbali A."/>
        </authorList>
    </citation>
    <scope>NUCLEOTIDE SEQUENCE [LARGE SCALE GENOMIC DNA]</scope>
    <source>
        <strain evidence="4">LSX21</strain>
        <tissue evidence="4">Leaf</tissue>
    </source>
</reference>
<dbReference type="InterPro" id="IPR013320">
    <property type="entry name" value="ConA-like_dom_sf"/>
</dbReference>
<evidence type="ECO:0000313" key="5">
    <source>
        <dbReference type="Proteomes" id="UP001370490"/>
    </source>
</evidence>
<evidence type="ECO:0000256" key="1">
    <source>
        <dbReference type="ARBA" id="ARBA00022801"/>
    </source>
</evidence>
<dbReference type="Proteomes" id="UP001370490">
    <property type="component" value="Unassembled WGS sequence"/>
</dbReference>
<dbReference type="Gene3D" id="2.60.120.200">
    <property type="match status" value="1"/>
</dbReference>
<evidence type="ECO:0000256" key="2">
    <source>
        <dbReference type="ARBA" id="ARBA00023295"/>
    </source>
</evidence>
<keyword evidence="5" id="KW-1185">Reference proteome</keyword>
<proteinExistence type="predicted"/>
<dbReference type="AlphaFoldDB" id="A0AAN8V668"/>
<dbReference type="PANTHER" id="PTHR31062">
    <property type="entry name" value="XYLOGLUCAN ENDOTRANSGLUCOSYLASE/HYDROLASE PROTEIN 8-RELATED"/>
    <property type="match status" value="1"/>
</dbReference>
<evidence type="ECO:0000259" key="3">
    <source>
        <dbReference type="Pfam" id="PF00722"/>
    </source>
</evidence>
<dbReference type="GO" id="GO:0004553">
    <property type="term" value="F:hydrolase activity, hydrolyzing O-glycosyl compounds"/>
    <property type="evidence" value="ECO:0007669"/>
    <property type="project" value="InterPro"/>
</dbReference>